<evidence type="ECO:0000256" key="3">
    <source>
        <dbReference type="ARBA" id="ARBA00022448"/>
    </source>
</evidence>
<dbReference type="GO" id="GO:0015833">
    <property type="term" value="P:peptide transport"/>
    <property type="evidence" value="ECO:0007669"/>
    <property type="project" value="InterPro"/>
</dbReference>
<dbReference type="InterPro" id="IPR017871">
    <property type="entry name" value="ABC_transporter-like_CS"/>
</dbReference>
<proteinExistence type="inferred from homology"/>
<comment type="similarity">
    <text evidence="2">Belongs to the ABC transporter superfamily.</text>
</comment>
<dbReference type="InterPro" id="IPR013563">
    <property type="entry name" value="Oligopep_ABC_C"/>
</dbReference>
<dbReference type="GO" id="GO:0016887">
    <property type="term" value="F:ATP hydrolysis activity"/>
    <property type="evidence" value="ECO:0007669"/>
    <property type="project" value="InterPro"/>
</dbReference>
<dbReference type="Gene3D" id="3.40.50.300">
    <property type="entry name" value="P-loop containing nucleotide triphosphate hydrolases"/>
    <property type="match status" value="1"/>
</dbReference>
<dbReference type="Pfam" id="PF00005">
    <property type="entry name" value="ABC_tran"/>
    <property type="match status" value="1"/>
</dbReference>
<dbReference type="Proteomes" id="UP000578449">
    <property type="component" value="Unassembled WGS sequence"/>
</dbReference>
<keyword evidence="4" id="KW-1003">Cell membrane</keyword>
<dbReference type="InterPro" id="IPR003593">
    <property type="entry name" value="AAA+_ATPase"/>
</dbReference>
<accession>A0A840P5U3</accession>
<protein>
    <submittedName>
        <fullName evidence="9">Oligopeptide/dipeptide ABC transporter ATP-binding protein</fullName>
    </submittedName>
</protein>
<dbReference type="PROSITE" id="PS00211">
    <property type="entry name" value="ABC_TRANSPORTER_1"/>
    <property type="match status" value="1"/>
</dbReference>
<dbReference type="PANTHER" id="PTHR43297:SF2">
    <property type="entry name" value="DIPEPTIDE TRANSPORT ATP-BINDING PROTEIN DPPD"/>
    <property type="match status" value="1"/>
</dbReference>
<reference evidence="9 10" key="1">
    <citation type="submission" date="2020-08" db="EMBL/GenBank/DDBJ databases">
        <title>Genomic Encyclopedia of Type Strains, Phase IV (KMG-IV): sequencing the most valuable type-strain genomes for metagenomic binning, comparative biology and taxonomic classification.</title>
        <authorList>
            <person name="Goeker M."/>
        </authorList>
    </citation>
    <scope>NUCLEOTIDE SEQUENCE [LARGE SCALE GENOMIC DNA]</scope>
    <source>
        <strain evidence="9 10">DSM 45615</strain>
    </source>
</reference>
<dbReference type="PANTHER" id="PTHR43297">
    <property type="entry name" value="OLIGOPEPTIDE TRANSPORT ATP-BINDING PROTEIN APPD"/>
    <property type="match status" value="1"/>
</dbReference>
<evidence type="ECO:0000256" key="4">
    <source>
        <dbReference type="ARBA" id="ARBA00022475"/>
    </source>
</evidence>
<keyword evidence="6 9" id="KW-0067">ATP-binding</keyword>
<comment type="caution">
    <text evidence="9">The sequence shown here is derived from an EMBL/GenBank/DDBJ whole genome shotgun (WGS) entry which is preliminary data.</text>
</comment>
<dbReference type="InterPro" id="IPR003439">
    <property type="entry name" value="ABC_transporter-like_ATP-bd"/>
</dbReference>
<dbReference type="SMART" id="SM00382">
    <property type="entry name" value="AAA"/>
    <property type="match status" value="1"/>
</dbReference>
<dbReference type="PROSITE" id="PS50893">
    <property type="entry name" value="ABC_TRANSPORTER_2"/>
    <property type="match status" value="1"/>
</dbReference>
<evidence type="ECO:0000256" key="1">
    <source>
        <dbReference type="ARBA" id="ARBA00004202"/>
    </source>
</evidence>
<dbReference type="Pfam" id="PF08352">
    <property type="entry name" value="oligo_HPY"/>
    <property type="match status" value="1"/>
</dbReference>
<evidence type="ECO:0000313" key="10">
    <source>
        <dbReference type="Proteomes" id="UP000578449"/>
    </source>
</evidence>
<dbReference type="SUPFAM" id="SSF52540">
    <property type="entry name" value="P-loop containing nucleoside triphosphate hydrolases"/>
    <property type="match status" value="1"/>
</dbReference>
<comment type="subcellular location">
    <subcellularLocation>
        <location evidence="1">Cell membrane</location>
        <topology evidence="1">Peripheral membrane protein</topology>
    </subcellularLocation>
</comment>
<keyword evidence="5" id="KW-0547">Nucleotide-binding</keyword>
<evidence type="ECO:0000256" key="6">
    <source>
        <dbReference type="ARBA" id="ARBA00022840"/>
    </source>
</evidence>
<evidence type="ECO:0000259" key="8">
    <source>
        <dbReference type="PROSITE" id="PS50893"/>
    </source>
</evidence>
<feature type="domain" description="ABC transporter" evidence="8">
    <location>
        <begin position="6"/>
        <end position="248"/>
    </location>
</feature>
<dbReference type="InterPro" id="IPR050388">
    <property type="entry name" value="ABC_Ni/Peptide_Import"/>
</dbReference>
<dbReference type="GO" id="GO:0005886">
    <property type="term" value="C:plasma membrane"/>
    <property type="evidence" value="ECO:0007669"/>
    <property type="project" value="UniProtKB-SubCell"/>
</dbReference>
<dbReference type="InterPro" id="IPR027417">
    <property type="entry name" value="P-loop_NTPase"/>
</dbReference>
<dbReference type="AlphaFoldDB" id="A0A840P5U3"/>
<evidence type="ECO:0000256" key="7">
    <source>
        <dbReference type="ARBA" id="ARBA00023136"/>
    </source>
</evidence>
<keyword evidence="3" id="KW-0813">Transport</keyword>
<sequence length="326" mass="33944">MSGALLRVEHLSLDYRIGGRTVRALDGADLVLDEGASIGVVGESGSGKSTLGSAVGRLLPRAAHLAGGGVRVAGEPVFDLAPAALRRLRRELLGFVFQDPIASLDPTMRVGRQLRLVLGRRAGDKEVAGHLERVRLDPAVARAYPHQLSGGMAQRVAIAMAMATEPRLLVADEPTAALDSQVREEVLNVVFGLAAEAGAGIVWLSHDLPAVARRCERVAVMYGGRVVEEGPAAEVLGRPAHPYTAALARSAPAAAGPGTRLVPVPGRPPVLTGPAPGCAFAPRCAFAIDRCSRERPALARVGGQTVLCHRAGEPVLTAAREAEVDA</sequence>
<gene>
    <name evidence="9" type="ORF">HNP84_004101</name>
</gene>
<organism evidence="9 10">
    <name type="scientific">Thermocatellispora tengchongensis</name>
    <dbReference type="NCBI Taxonomy" id="1073253"/>
    <lineage>
        <taxon>Bacteria</taxon>
        <taxon>Bacillati</taxon>
        <taxon>Actinomycetota</taxon>
        <taxon>Actinomycetes</taxon>
        <taxon>Streptosporangiales</taxon>
        <taxon>Streptosporangiaceae</taxon>
        <taxon>Thermocatellispora</taxon>
    </lineage>
</organism>
<keyword evidence="10" id="KW-1185">Reference proteome</keyword>
<evidence type="ECO:0000313" key="9">
    <source>
        <dbReference type="EMBL" id="MBB5134369.1"/>
    </source>
</evidence>
<dbReference type="CDD" id="cd03257">
    <property type="entry name" value="ABC_NikE_OppD_transporters"/>
    <property type="match status" value="1"/>
</dbReference>
<evidence type="ECO:0000256" key="2">
    <source>
        <dbReference type="ARBA" id="ARBA00005417"/>
    </source>
</evidence>
<dbReference type="EMBL" id="JACHGN010000008">
    <property type="protein sequence ID" value="MBB5134369.1"/>
    <property type="molecule type" value="Genomic_DNA"/>
</dbReference>
<dbReference type="RefSeq" id="WP_185051284.1">
    <property type="nucleotide sequence ID" value="NZ_BAABIX010000007.1"/>
</dbReference>
<keyword evidence="7" id="KW-0472">Membrane</keyword>
<dbReference type="GO" id="GO:0005524">
    <property type="term" value="F:ATP binding"/>
    <property type="evidence" value="ECO:0007669"/>
    <property type="project" value="UniProtKB-KW"/>
</dbReference>
<evidence type="ECO:0000256" key="5">
    <source>
        <dbReference type="ARBA" id="ARBA00022741"/>
    </source>
</evidence>
<dbReference type="NCBIfam" id="TIGR01727">
    <property type="entry name" value="oligo_HPY"/>
    <property type="match status" value="1"/>
</dbReference>
<name>A0A840P5U3_9ACTN</name>